<evidence type="ECO:0000313" key="7">
    <source>
        <dbReference type="Proteomes" id="UP001041814"/>
    </source>
</evidence>
<dbReference type="PROSITE" id="PS50045">
    <property type="entry name" value="SIGMA54_INTERACT_4"/>
    <property type="match status" value="1"/>
</dbReference>
<keyword evidence="2" id="KW-0067">ATP-binding</keyword>
<dbReference type="Pfam" id="PF00158">
    <property type="entry name" value="Sigma54_activat"/>
    <property type="match status" value="1"/>
</dbReference>
<organism evidence="6 7">
    <name type="scientific">Rubrivivax gelatinosus</name>
    <name type="common">Rhodocyclus gelatinosus</name>
    <name type="synonym">Rhodopseudomonas gelatinosa</name>
    <dbReference type="NCBI Taxonomy" id="28068"/>
    <lineage>
        <taxon>Bacteria</taxon>
        <taxon>Pseudomonadati</taxon>
        <taxon>Pseudomonadota</taxon>
        <taxon>Betaproteobacteria</taxon>
        <taxon>Burkholderiales</taxon>
        <taxon>Sphaerotilaceae</taxon>
        <taxon>Rubrivivax</taxon>
    </lineage>
</organism>
<evidence type="ECO:0000259" key="5">
    <source>
        <dbReference type="PROSITE" id="PS50112"/>
    </source>
</evidence>
<evidence type="ECO:0000256" key="2">
    <source>
        <dbReference type="ARBA" id="ARBA00022840"/>
    </source>
</evidence>
<keyword evidence="7" id="KW-1185">Reference proteome</keyword>
<keyword evidence="1" id="KW-0547">Nucleotide-binding</keyword>
<dbReference type="RefSeq" id="WP_242481392.1">
    <property type="nucleotide sequence ID" value="NZ_NRRU01000179.1"/>
</dbReference>
<dbReference type="SUPFAM" id="SSF159800">
    <property type="entry name" value="PrpR receptor domain-like"/>
    <property type="match status" value="1"/>
</dbReference>
<dbReference type="InterPro" id="IPR035965">
    <property type="entry name" value="PAS-like_dom_sf"/>
</dbReference>
<dbReference type="Gene3D" id="3.30.450.20">
    <property type="entry name" value="PAS domain"/>
    <property type="match status" value="1"/>
</dbReference>
<dbReference type="SMART" id="SM00091">
    <property type="entry name" value="PAS"/>
    <property type="match status" value="1"/>
</dbReference>
<dbReference type="PANTHER" id="PTHR32071:SF77">
    <property type="entry name" value="TRANSCRIPTIONAL REGULATORY PROTEIN"/>
    <property type="match status" value="1"/>
</dbReference>
<evidence type="ECO:0000256" key="3">
    <source>
        <dbReference type="SAM" id="SignalP"/>
    </source>
</evidence>
<dbReference type="PANTHER" id="PTHR32071">
    <property type="entry name" value="TRANSCRIPTIONAL REGULATORY PROTEIN"/>
    <property type="match status" value="1"/>
</dbReference>
<dbReference type="Proteomes" id="UP001041814">
    <property type="component" value="Unassembled WGS sequence"/>
</dbReference>
<evidence type="ECO:0000259" key="4">
    <source>
        <dbReference type="PROSITE" id="PS50045"/>
    </source>
</evidence>
<dbReference type="Pfam" id="PF06506">
    <property type="entry name" value="PrpR_N"/>
    <property type="match status" value="1"/>
</dbReference>
<dbReference type="InterPro" id="IPR002078">
    <property type="entry name" value="Sigma_54_int"/>
</dbReference>
<dbReference type="InterPro" id="IPR000014">
    <property type="entry name" value="PAS"/>
</dbReference>
<protein>
    <submittedName>
        <fullName evidence="6">Propionate catabolism operon regulatory protein PrpR</fullName>
    </submittedName>
</protein>
<feature type="domain" description="PAS" evidence="5">
    <location>
        <begin position="194"/>
        <end position="241"/>
    </location>
</feature>
<name>A0ABS1E2E4_RUBGE</name>
<dbReference type="SMART" id="SM00382">
    <property type="entry name" value="AAA"/>
    <property type="match status" value="1"/>
</dbReference>
<dbReference type="SUPFAM" id="SSF52540">
    <property type="entry name" value="P-loop containing nucleoside triphosphate hydrolases"/>
    <property type="match status" value="1"/>
</dbReference>
<dbReference type="InterPro" id="IPR025943">
    <property type="entry name" value="Sigma_54_int_dom_ATP-bd_2"/>
</dbReference>
<dbReference type="InterPro" id="IPR013767">
    <property type="entry name" value="PAS_fold"/>
</dbReference>
<dbReference type="PROSITE" id="PS00676">
    <property type="entry name" value="SIGMA54_INTERACT_2"/>
    <property type="match status" value="1"/>
</dbReference>
<evidence type="ECO:0000256" key="1">
    <source>
        <dbReference type="ARBA" id="ARBA00022741"/>
    </source>
</evidence>
<feature type="signal peptide" evidence="3">
    <location>
        <begin position="1"/>
        <end position="18"/>
    </location>
</feature>
<proteinExistence type="predicted"/>
<dbReference type="CDD" id="cd00009">
    <property type="entry name" value="AAA"/>
    <property type="match status" value="1"/>
</dbReference>
<gene>
    <name evidence="6" type="ORF">CKO43_24555</name>
</gene>
<dbReference type="Gene3D" id="3.40.50.300">
    <property type="entry name" value="P-loop containing nucleotide triphosphate hydrolases"/>
    <property type="match status" value="1"/>
</dbReference>
<dbReference type="SUPFAM" id="SSF55785">
    <property type="entry name" value="PYP-like sensor domain (PAS domain)"/>
    <property type="match status" value="1"/>
</dbReference>
<dbReference type="InterPro" id="IPR003593">
    <property type="entry name" value="AAA+_ATPase"/>
</dbReference>
<dbReference type="PROSITE" id="PS00675">
    <property type="entry name" value="SIGMA54_INTERACT_1"/>
    <property type="match status" value="1"/>
</dbReference>
<dbReference type="InterPro" id="IPR010524">
    <property type="entry name" value="Sig_transdc_resp-reg_PrpR_N"/>
</dbReference>
<dbReference type="Gene3D" id="3.40.50.2300">
    <property type="match status" value="1"/>
</dbReference>
<dbReference type="PROSITE" id="PS50112">
    <property type="entry name" value="PAS"/>
    <property type="match status" value="1"/>
</dbReference>
<feature type="non-terminal residue" evidence="6">
    <location>
        <position position="493"/>
    </location>
</feature>
<dbReference type="EMBL" id="NRRU01000179">
    <property type="protein sequence ID" value="MBK1715923.1"/>
    <property type="molecule type" value="Genomic_DNA"/>
</dbReference>
<reference evidence="6" key="2">
    <citation type="journal article" date="2020" name="Microorganisms">
        <title>Osmotic Adaptation and Compatible Solute Biosynthesis of Phototrophic Bacteria as Revealed from Genome Analyses.</title>
        <authorList>
            <person name="Imhoff J.F."/>
            <person name="Rahn T."/>
            <person name="Kunzel S."/>
            <person name="Keller A."/>
            <person name="Neulinger S.C."/>
        </authorList>
    </citation>
    <scope>NUCLEOTIDE SEQUENCE</scope>
    <source>
        <strain evidence="6">IM 151</strain>
    </source>
</reference>
<feature type="domain" description="Sigma-54 factor interaction" evidence="4">
    <location>
        <begin position="327"/>
        <end position="493"/>
    </location>
</feature>
<reference evidence="6" key="1">
    <citation type="submission" date="2017-08" db="EMBL/GenBank/DDBJ databases">
        <authorList>
            <person name="Imhoff J.F."/>
            <person name="Rahn T."/>
            <person name="Kuenzel S."/>
            <person name="Neulinger S.C."/>
        </authorList>
    </citation>
    <scope>NUCLEOTIDE SEQUENCE</scope>
    <source>
        <strain evidence="6">IM 151</strain>
    </source>
</reference>
<feature type="chain" id="PRO_5045322638" evidence="3">
    <location>
        <begin position="19"/>
        <end position="493"/>
    </location>
</feature>
<keyword evidence="3" id="KW-0732">Signal</keyword>
<dbReference type="Gene3D" id="3.40.50.10660">
    <property type="entry name" value="PrpR receptor domain-like"/>
    <property type="match status" value="1"/>
</dbReference>
<accession>A0ABS1E2E4</accession>
<comment type="caution">
    <text evidence="6">The sequence shown here is derived from an EMBL/GenBank/DDBJ whole genome shotgun (WGS) entry which is preliminary data.</text>
</comment>
<dbReference type="InterPro" id="IPR025662">
    <property type="entry name" value="Sigma_54_int_dom_ATP-bd_1"/>
</dbReference>
<sequence>MSLPRLCFLSYPALRAFAAPVIAEYADRARIEVVDGAFDAALAAARERLARRTVDVFVSAGANASLIRRQLPAPVATIQAGGFDILQALIRARERHPRVGVLHYGATIPELDAVKGLLKLEIRQCAYATPEEARERLRRLRDDGFPVVVGSSLVLELAAEAGIEGVLAYSLGGIRRGFDDALELARVARLEAGRTGQLNAVLQHLQDAVLAVDRHGLVTAANPAMQRALGEPALPLVGRTLDALPDELALASVLRGAPPDNGSVLRLQGRDWVAARRPLLEGGRIAGATLTLYEAGSIHEADNRLRIQQRRRQQPGPARARWCFEDLLGRDATFVRLLQTARRYAQTDLSILIRGESGTGKELLAQAVHQASTRAARPFVAINCAALPEGLLESELFGHEEGAFTGARRGGQRGLFEAAHTGTLFLDEVGDMPLALQTRLLRVLQQREIQRLGSAQAIPVDVRVIAATHQPLEQMVAERRFRHDLLHRLDTLR</sequence>
<evidence type="ECO:0000313" key="6">
    <source>
        <dbReference type="EMBL" id="MBK1715923.1"/>
    </source>
</evidence>
<dbReference type="Pfam" id="PF00989">
    <property type="entry name" value="PAS"/>
    <property type="match status" value="1"/>
</dbReference>
<dbReference type="InterPro" id="IPR027417">
    <property type="entry name" value="P-loop_NTPase"/>
</dbReference>